<feature type="transmembrane region" description="Helical" evidence="1">
    <location>
        <begin position="25"/>
        <end position="43"/>
    </location>
</feature>
<name>W1ETI3_ECOLX</name>
<accession>W1ETI3</accession>
<comment type="caution">
    <text evidence="2">The sequence shown here is derived from an EMBL/GenBank/DDBJ whole genome shotgun (WGS) entry which is preliminary data.</text>
</comment>
<organism evidence="2 3">
    <name type="scientific">Escherichia coli ISC7</name>
    <dbReference type="NCBI Taxonomy" id="1432555"/>
    <lineage>
        <taxon>Bacteria</taxon>
        <taxon>Pseudomonadati</taxon>
        <taxon>Pseudomonadota</taxon>
        <taxon>Gammaproteobacteria</taxon>
        <taxon>Enterobacterales</taxon>
        <taxon>Enterobacteriaceae</taxon>
        <taxon>Escherichia</taxon>
    </lineage>
</organism>
<evidence type="ECO:0000313" key="3">
    <source>
        <dbReference type="Proteomes" id="UP000019199"/>
    </source>
</evidence>
<dbReference type="Proteomes" id="UP000019199">
    <property type="component" value="Unassembled WGS sequence"/>
</dbReference>
<evidence type="ECO:0000256" key="1">
    <source>
        <dbReference type="SAM" id="Phobius"/>
    </source>
</evidence>
<keyword evidence="1" id="KW-0472">Membrane</keyword>
<keyword evidence="1" id="KW-0812">Transmembrane</keyword>
<sequence length="77" mass="8651">MVVIGIIANPNTVPQKIDGFEWLPINLYINGDTFYYILYGMLGRAIGMMDTQHKALSWVSAALFATGGFYYLSRDII</sequence>
<proteinExistence type="predicted"/>
<evidence type="ECO:0000313" key="2">
    <source>
        <dbReference type="EMBL" id="CDL24845.1"/>
    </source>
</evidence>
<keyword evidence="1" id="KW-1133">Transmembrane helix</keyword>
<dbReference type="AlphaFoldDB" id="W1ETI3"/>
<protein>
    <submittedName>
        <fullName evidence="2">Inner membrane protein YiaH</fullName>
    </submittedName>
</protein>
<dbReference type="EMBL" id="CBWN010000020">
    <property type="protein sequence ID" value="CDL24845.1"/>
    <property type="molecule type" value="Genomic_DNA"/>
</dbReference>
<reference evidence="2 3" key="1">
    <citation type="submission" date="2013-10" db="EMBL/GenBank/DDBJ databases">
        <title>Antibiotic resistance diversity of beta-lactamase producers in the General Hospital Vienna.</title>
        <authorList>
            <person name="Barisic I."/>
            <person name="Mitteregger D."/>
            <person name="Hirschl A.M."/>
            <person name="Noehammer C."/>
            <person name="Wiesinger-Mayr H."/>
        </authorList>
    </citation>
    <scope>NUCLEOTIDE SEQUENCE [LARGE SCALE GENOMIC DNA]</scope>
    <source>
        <strain evidence="2 3">ISC7</strain>
    </source>
</reference>
<feature type="transmembrane region" description="Helical" evidence="1">
    <location>
        <begin position="55"/>
        <end position="72"/>
    </location>
</feature>